<dbReference type="GO" id="GO:0006814">
    <property type="term" value="P:sodium ion transport"/>
    <property type="evidence" value="ECO:0007669"/>
    <property type="project" value="UniProtKB-KW"/>
</dbReference>
<feature type="transmembrane region" description="Helical" evidence="12">
    <location>
        <begin position="75"/>
        <end position="95"/>
    </location>
</feature>
<dbReference type="PANTHER" id="PTHR48086:SF3">
    <property type="entry name" value="SODIUM_PROLINE SYMPORTER"/>
    <property type="match status" value="1"/>
</dbReference>
<sequence length="144" mass="15379">MALLQTWTSIWIICIFVIILGIGFFARKEIGSLGDFLVAGRNMGPIIVAGAFMATWYSAGAFIGIPSIAGSAGYPAVWLLGFCTTATIPLVAYYVPIKLREFTNKHGVMGTGEFVGTVHNSRFVSVLAGLVVIVFFSCLYGSSV</sequence>
<dbReference type="PROSITE" id="PS50283">
    <property type="entry name" value="NA_SOLUT_SYMP_3"/>
    <property type="match status" value="1"/>
</dbReference>
<name>A0A133UQ22_9EURY</name>
<evidence type="ECO:0000256" key="2">
    <source>
        <dbReference type="ARBA" id="ARBA00006434"/>
    </source>
</evidence>
<evidence type="ECO:0000256" key="9">
    <source>
        <dbReference type="ARBA" id="ARBA00023065"/>
    </source>
</evidence>
<dbReference type="EMBL" id="LHXR01000091">
    <property type="protein sequence ID" value="KXA96301.1"/>
    <property type="molecule type" value="Genomic_DNA"/>
</dbReference>
<dbReference type="InterPro" id="IPR001734">
    <property type="entry name" value="Na/solute_symporter"/>
</dbReference>
<feature type="transmembrane region" description="Helical" evidence="12">
    <location>
        <begin position="6"/>
        <end position="26"/>
    </location>
</feature>
<feature type="transmembrane region" description="Helical" evidence="12">
    <location>
        <begin position="46"/>
        <end position="69"/>
    </location>
</feature>
<feature type="transmembrane region" description="Helical" evidence="12">
    <location>
        <begin position="123"/>
        <end position="142"/>
    </location>
</feature>
<keyword evidence="3" id="KW-0813">Transport</keyword>
<dbReference type="InterPro" id="IPR038377">
    <property type="entry name" value="Na/Glc_symporter_sf"/>
</dbReference>
<evidence type="ECO:0000256" key="6">
    <source>
        <dbReference type="ARBA" id="ARBA00022847"/>
    </source>
</evidence>
<comment type="subcellular location">
    <subcellularLocation>
        <location evidence="1">Cell membrane</location>
        <topology evidence="1">Multi-pass membrane protein</topology>
    </subcellularLocation>
</comment>
<proteinExistence type="inferred from homology"/>
<dbReference type="Gene3D" id="1.20.1730.10">
    <property type="entry name" value="Sodium/glucose cotransporter"/>
    <property type="match status" value="1"/>
</dbReference>
<evidence type="ECO:0008006" key="15">
    <source>
        <dbReference type="Google" id="ProtNLM"/>
    </source>
</evidence>
<dbReference type="InterPro" id="IPR050277">
    <property type="entry name" value="Sodium:Solute_Symporter"/>
</dbReference>
<evidence type="ECO:0000313" key="13">
    <source>
        <dbReference type="EMBL" id="KXA96301.1"/>
    </source>
</evidence>
<dbReference type="AlphaFoldDB" id="A0A133UQ22"/>
<evidence type="ECO:0000256" key="11">
    <source>
        <dbReference type="ARBA" id="ARBA00023201"/>
    </source>
</evidence>
<evidence type="ECO:0000256" key="1">
    <source>
        <dbReference type="ARBA" id="ARBA00004651"/>
    </source>
</evidence>
<dbReference type="GO" id="GO:0005886">
    <property type="term" value="C:plasma membrane"/>
    <property type="evidence" value="ECO:0007669"/>
    <property type="project" value="UniProtKB-SubCell"/>
</dbReference>
<evidence type="ECO:0000256" key="12">
    <source>
        <dbReference type="SAM" id="Phobius"/>
    </source>
</evidence>
<dbReference type="Proteomes" id="UP000070463">
    <property type="component" value="Unassembled WGS sequence"/>
</dbReference>
<keyword evidence="10 12" id="KW-0472">Membrane</keyword>
<evidence type="ECO:0000256" key="3">
    <source>
        <dbReference type="ARBA" id="ARBA00022448"/>
    </source>
</evidence>
<keyword evidence="14" id="KW-1185">Reference proteome</keyword>
<dbReference type="PANTHER" id="PTHR48086">
    <property type="entry name" value="SODIUM/PROLINE SYMPORTER-RELATED"/>
    <property type="match status" value="1"/>
</dbReference>
<keyword evidence="6" id="KW-0769">Symport</keyword>
<keyword evidence="11" id="KW-0739">Sodium transport</keyword>
<keyword evidence="5 12" id="KW-0812">Transmembrane</keyword>
<comment type="caution">
    <text evidence="13">The sequence shown here is derived from an EMBL/GenBank/DDBJ whole genome shotgun (WGS) entry which is preliminary data.</text>
</comment>
<accession>A0A133UQ22</accession>
<keyword evidence="7 12" id="KW-1133">Transmembrane helix</keyword>
<dbReference type="GO" id="GO:0015293">
    <property type="term" value="F:symporter activity"/>
    <property type="evidence" value="ECO:0007669"/>
    <property type="project" value="UniProtKB-KW"/>
</dbReference>
<comment type="similarity">
    <text evidence="2">Belongs to the sodium:solute symporter (SSF) (TC 2.A.21) family.</text>
</comment>
<evidence type="ECO:0000256" key="10">
    <source>
        <dbReference type="ARBA" id="ARBA00023136"/>
    </source>
</evidence>
<organism evidence="13 14">
    <name type="scientific">candidate division MSBL1 archaeon SCGC-AAA259I09</name>
    <dbReference type="NCBI Taxonomy" id="1698267"/>
    <lineage>
        <taxon>Archaea</taxon>
        <taxon>Methanobacteriati</taxon>
        <taxon>Methanobacteriota</taxon>
        <taxon>candidate division MSBL1</taxon>
    </lineage>
</organism>
<evidence type="ECO:0000256" key="5">
    <source>
        <dbReference type="ARBA" id="ARBA00022692"/>
    </source>
</evidence>
<evidence type="ECO:0000256" key="4">
    <source>
        <dbReference type="ARBA" id="ARBA00022475"/>
    </source>
</evidence>
<keyword evidence="9" id="KW-0406">Ion transport</keyword>
<gene>
    <name evidence="13" type="ORF">AKJ37_05595</name>
</gene>
<keyword evidence="8" id="KW-0915">Sodium</keyword>
<keyword evidence="4" id="KW-1003">Cell membrane</keyword>
<evidence type="ECO:0000256" key="7">
    <source>
        <dbReference type="ARBA" id="ARBA00022989"/>
    </source>
</evidence>
<evidence type="ECO:0000256" key="8">
    <source>
        <dbReference type="ARBA" id="ARBA00023053"/>
    </source>
</evidence>
<protein>
    <recommendedName>
        <fullName evidence="15">Sodium:solute symporter</fullName>
    </recommendedName>
</protein>
<evidence type="ECO:0000313" key="14">
    <source>
        <dbReference type="Proteomes" id="UP000070463"/>
    </source>
</evidence>
<reference evidence="13 14" key="1">
    <citation type="journal article" date="2016" name="Sci. Rep.">
        <title>Metabolic traits of an uncultured archaeal lineage -MSBL1- from brine pools of the Red Sea.</title>
        <authorList>
            <person name="Mwirichia R."/>
            <person name="Alam I."/>
            <person name="Rashid M."/>
            <person name="Vinu M."/>
            <person name="Ba-Alawi W."/>
            <person name="Anthony Kamau A."/>
            <person name="Kamanda Ngugi D."/>
            <person name="Goker M."/>
            <person name="Klenk H.P."/>
            <person name="Bajic V."/>
            <person name="Stingl U."/>
        </authorList>
    </citation>
    <scope>NUCLEOTIDE SEQUENCE [LARGE SCALE GENOMIC DNA]</scope>
    <source>
        <strain evidence="13">SCGC-AAA259I09</strain>
    </source>
</reference>